<reference evidence="1" key="1">
    <citation type="submission" date="2016-03" db="EMBL/GenBank/DDBJ databases">
        <authorList>
            <person name="Borrel G."/>
            <person name="Mccann A."/>
            <person name="O'Toole P.W."/>
        </authorList>
    </citation>
    <scope>NUCLEOTIDE SEQUENCE</scope>
    <source>
        <strain evidence="1">183</strain>
    </source>
</reference>
<proteinExistence type="predicted"/>
<evidence type="ECO:0000313" key="1">
    <source>
        <dbReference type="EMBL" id="TQS84850.1"/>
    </source>
</evidence>
<dbReference type="Proteomes" id="UP000752814">
    <property type="component" value="Unassembled WGS sequence"/>
</dbReference>
<name>A0A8J8PFE0_9ARCH</name>
<sequence length="318" mass="35309">MNKKSIIAIVVIILAVAAVAVAVFALQDSSGSDGDGMKEVNATIYIDSLGAEESSTGFGNTIASLLASAFPNRDIKYSSNGSIASVDGVANTDKNTWAIFKWASPDGWEVLSSSANSKIKLPDGVSLALHYAEKTKNDQGKIVYTAPDIDVEYKVYFFLQFKEGYDANDIILNILTEQERKDGFWIEGTGEDVIECLSDAVYTYLLHGDYTDEEKKEILSYDERRESYGWLNKFLGWEDKRVSTSGGEYGTWTYWSQYTYDHDAKTLDDASEWNYNQLSIGQYDITEDHYFALILQTTTVETVNIPIPTTPADIPAGL</sequence>
<dbReference type="RefSeq" id="WP_020448582.1">
    <property type="nucleotide sequence ID" value="NZ_CAYAYE010000015.1"/>
</dbReference>
<evidence type="ECO:0000313" key="2">
    <source>
        <dbReference type="Proteomes" id="UP000752814"/>
    </source>
</evidence>
<accession>A0A8J8PFE0</accession>
<dbReference type="GeneID" id="41323112"/>
<protein>
    <submittedName>
        <fullName evidence="1">Uncharacterized protein</fullName>
    </submittedName>
</protein>
<organism evidence="1 2">
    <name type="scientific">Candidatus Methanomassiliicoccus intestinalis</name>
    <dbReference type="NCBI Taxonomy" id="1406512"/>
    <lineage>
        <taxon>Archaea</taxon>
        <taxon>Methanobacteriati</taxon>
        <taxon>Thermoplasmatota</taxon>
        <taxon>Thermoplasmata</taxon>
        <taxon>Methanomassiliicoccales</taxon>
        <taxon>Methanomassiliicoccaceae</taxon>
        <taxon>Methanomassiliicoccus</taxon>
    </lineage>
</organism>
<dbReference type="EMBL" id="LVVT01000001">
    <property type="protein sequence ID" value="TQS84850.1"/>
    <property type="molecule type" value="Genomic_DNA"/>
</dbReference>
<gene>
    <name evidence="1" type="ORF">A3207_02160</name>
</gene>
<dbReference type="AlphaFoldDB" id="A0A8J8PFE0"/>
<comment type="caution">
    <text evidence="1">The sequence shown here is derived from an EMBL/GenBank/DDBJ whole genome shotgun (WGS) entry which is preliminary data.</text>
</comment>